<dbReference type="GO" id="GO:0016020">
    <property type="term" value="C:membrane"/>
    <property type="evidence" value="ECO:0007669"/>
    <property type="project" value="UniProtKB-SubCell"/>
</dbReference>
<comment type="similarity">
    <text evidence="2">Belongs to the TMEM234 family.</text>
</comment>
<gene>
    <name evidence="8" type="ORF">CTEN210_04877</name>
</gene>
<dbReference type="InterPro" id="IPR018908">
    <property type="entry name" value="TMEM234"/>
</dbReference>
<keyword evidence="9" id="KW-1185">Reference proteome</keyword>
<feature type="chain" id="PRO_5042295350" description="Transmembrane protein 234" evidence="7">
    <location>
        <begin position="31"/>
        <end position="151"/>
    </location>
</feature>
<dbReference type="SUPFAM" id="SSF103481">
    <property type="entry name" value="Multidrug resistance efflux transporter EmrE"/>
    <property type="match status" value="1"/>
</dbReference>
<evidence type="ECO:0000256" key="3">
    <source>
        <dbReference type="ARBA" id="ARBA00022692"/>
    </source>
</evidence>
<feature type="signal peptide" evidence="7">
    <location>
        <begin position="1"/>
        <end position="30"/>
    </location>
</feature>
<keyword evidence="4 6" id="KW-1133">Transmembrane helix</keyword>
<protein>
    <recommendedName>
        <fullName evidence="10">Transmembrane protein 234</fullName>
    </recommendedName>
</protein>
<sequence length="151" mass="16273">MVAKDFVSIAIVSLLWGCTNPLLRSGATEAENNDREEKDATETKISLLQSILNSLSKFKKPSVLVPYLLNQSGSIVYYKLLATSDLSNTIPMCNALAMVFSFLAGHFLGERLDKPFQAFIGCLLVTCGVIVCMLASEDSVGTVGNSSSDEL</sequence>
<dbReference type="Proteomes" id="UP001054902">
    <property type="component" value="Unassembled WGS sequence"/>
</dbReference>
<evidence type="ECO:0008006" key="10">
    <source>
        <dbReference type="Google" id="ProtNLM"/>
    </source>
</evidence>
<feature type="transmembrane region" description="Helical" evidence="6">
    <location>
        <begin position="116"/>
        <end position="136"/>
    </location>
</feature>
<name>A0AAD3CLY9_9STRA</name>
<feature type="transmembrane region" description="Helical" evidence="6">
    <location>
        <begin position="89"/>
        <end position="109"/>
    </location>
</feature>
<evidence type="ECO:0000313" key="9">
    <source>
        <dbReference type="Proteomes" id="UP001054902"/>
    </source>
</evidence>
<keyword evidence="3 6" id="KW-0812">Transmembrane</keyword>
<comment type="caution">
    <text evidence="8">The sequence shown here is derived from an EMBL/GenBank/DDBJ whole genome shotgun (WGS) entry which is preliminary data.</text>
</comment>
<dbReference type="PANTHER" id="PTHR28668">
    <property type="entry name" value="TRANSMEMBRANE PROTEIN 234"/>
    <property type="match status" value="1"/>
</dbReference>
<evidence type="ECO:0000313" key="8">
    <source>
        <dbReference type="EMBL" id="GFH48401.1"/>
    </source>
</evidence>
<organism evidence="8 9">
    <name type="scientific">Chaetoceros tenuissimus</name>
    <dbReference type="NCBI Taxonomy" id="426638"/>
    <lineage>
        <taxon>Eukaryota</taxon>
        <taxon>Sar</taxon>
        <taxon>Stramenopiles</taxon>
        <taxon>Ochrophyta</taxon>
        <taxon>Bacillariophyta</taxon>
        <taxon>Coscinodiscophyceae</taxon>
        <taxon>Chaetocerotophycidae</taxon>
        <taxon>Chaetocerotales</taxon>
        <taxon>Chaetocerotaceae</taxon>
        <taxon>Chaetoceros</taxon>
    </lineage>
</organism>
<keyword evidence="5 6" id="KW-0472">Membrane</keyword>
<dbReference type="AlphaFoldDB" id="A0AAD3CLY9"/>
<dbReference type="EMBL" id="BLLK01000027">
    <property type="protein sequence ID" value="GFH48401.1"/>
    <property type="molecule type" value="Genomic_DNA"/>
</dbReference>
<evidence type="ECO:0000256" key="1">
    <source>
        <dbReference type="ARBA" id="ARBA00004141"/>
    </source>
</evidence>
<evidence type="ECO:0000256" key="6">
    <source>
        <dbReference type="SAM" id="Phobius"/>
    </source>
</evidence>
<evidence type="ECO:0000256" key="7">
    <source>
        <dbReference type="SAM" id="SignalP"/>
    </source>
</evidence>
<proteinExistence type="inferred from homology"/>
<comment type="subcellular location">
    <subcellularLocation>
        <location evidence="1">Membrane</location>
        <topology evidence="1">Multi-pass membrane protein</topology>
    </subcellularLocation>
</comment>
<evidence type="ECO:0000256" key="4">
    <source>
        <dbReference type="ARBA" id="ARBA00022989"/>
    </source>
</evidence>
<evidence type="ECO:0000256" key="5">
    <source>
        <dbReference type="ARBA" id="ARBA00023136"/>
    </source>
</evidence>
<dbReference type="PANTHER" id="PTHR28668:SF1">
    <property type="entry name" value="TRANSMEMBRANE PROTEIN 234"/>
    <property type="match status" value="1"/>
</dbReference>
<accession>A0AAD3CLY9</accession>
<dbReference type="Pfam" id="PF10639">
    <property type="entry name" value="TMEM234"/>
    <property type="match status" value="1"/>
</dbReference>
<dbReference type="InterPro" id="IPR037185">
    <property type="entry name" value="EmrE-like"/>
</dbReference>
<evidence type="ECO:0000256" key="2">
    <source>
        <dbReference type="ARBA" id="ARBA00005977"/>
    </source>
</evidence>
<keyword evidence="7" id="KW-0732">Signal</keyword>
<reference evidence="8 9" key="1">
    <citation type="journal article" date="2021" name="Sci. Rep.">
        <title>The genome of the diatom Chaetoceros tenuissimus carries an ancient integrated fragment of an extant virus.</title>
        <authorList>
            <person name="Hongo Y."/>
            <person name="Kimura K."/>
            <person name="Takaki Y."/>
            <person name="Yoshida Y."/>
            <person name="Baba S."/>
            <person name="Kobayashi G."/>
            <person name="Nagasaki K."/>
            <person name="Hano T."/>
            <person name="Tomaru Y."/>
        </authorList>
    </citation>
    <scope>NUCLEOTIDE SEQUENCE [LARGE SCALE GENOMIC DNA]</scope>
    <source>
        <strain evidence="8 9">NIES-3715</strain>
    </source>
</reference>